<comment type="caution">
    <text evidence="2">The sequence shown here is derived from an EMBL/GenBank/DDBJ whole genome shotgun (WGS) entry which is preliminary data.</text>
</comment>
<dbReference type="EMBL" id="ASHL01000004">
    <property type="protein sequence ID" value="EPD13294.1"/>
    <property type="molecule type" value="Genomic_DNA"/>
</dbReference>
<keyword evidence="3" id="KW-1185">Reference proteome</keyword>
<proteinExistence type="predicted"/>
<accession>A0AB33Z294</accession>
<evidence type="ECO:0000256" key="1">
    <source>
        <dbReference type="SAM" id="SignalP"/>
    </source>
</evidence>
<evidence type="ECO:0000313" key="3">
    <source>
        <dbReference type="Proteomes" id="UP000015462"/>
    </source>
</evidence>
<dbReference type="Proteomes" id="UP000015462">
    <property type="component" value="Unassembled WGS sequence"/>
</dbReference>
<reference evidence="2 3" key="1">
    <citation type="journal article" date="2013" name="Genome Announc.">
        <title>Genome Sequence of the Pyrene- and Fluoranthene-Degrading Bacterium Cycloclasticus sp. Strain PY97M.</title>
        <authorList>
            <person name="Cui Z."/>
            <person name="Xu G."/>
            <person name="Li Q."/>
            <person name="Gao W."/>
            <person name="Zheng L."/>
        </authorList>
    </citation>
    <scope>NUCLEOTIDE SEQUENCE [LARGE SCALE GENOMIC DNA]</scope>
    <source>
        <strain evidence="2 3">PY97M</strain>
    </source>
</reference>
<feature type="signal peptide" evidence="1">
    <location>
        <begin position="1"/>
        <end position="27"/>
    </location>
</feature>
<organism evidence="2 3">
    <name type="scientific">Cycloclasticus pugetii</name>
    <dbReference type="NCBI Taxonomy" id="34068"/>
    <lineage>
        <taxon>Bacteria</taxon>
        <taxon>Pseudomonadati</taxon>
        <taxon>Pseudomonadota</taxon>
        <taxon>Gammaproteobacteria</taxon>
        <taxon>Thiotrichales</taxon>
        <taxon>Piscirickettsiaceae</taxon>
        <taxon>Cycloclasticus</taxon>
    </lineage>
</organism>
<feature type="chain" id="PRO_5044245609" description="Secreted protein" evidence="1">
    <location>
        <begin position="28"/>
        <end position="219"/>
    </location>
</feature>
<name>A0AB33Z294_9GAMM</name>
<evidence type="ECO:0008006" key="4">
    <source>
        <dbReference type="Google" id="ProtNLM"/>
    </source>
</evidence>
<keyword evidence="1" id="KW-0732">Signal</keyword>
<protein>
    <recommendedName>
        <fullName evidence="4">Secreted protein</fullName>
    </recommendedName>
</protein>
<evidence type="ECO:0000313" key="2">
    <source>
        <dbReference type="EMBL" id="EPD13294.1"/>
    </source>
</evidence>
<dbReference type="AlphaFoldDB" id="A0AB33Z294"/>
<gene>
    <name evidence="2" type="ORF">L196_06615</name>
</gene>
<dbReference type="RefSeq" id="WP_016390409.1">
    <property type="nucleotide sequence ID" value="NZ_KE646807.1"/>
</dbReference>
<sequence length="219" mass="24276">MGIKKTKLGIAAGVLSFSFSMAAQSQAKELPLPAFPATFEDAVYNGEKGCIPNDPKYRFAVMENEGMTNVGRHPMLSIPREGAYILVMMYNKELHYGYMMSNKADGKLCVVNKIHYLESQEKATLLNFNKVTEIDLIKTNECTFEAQVLNLCGTFKQISERLTKAGYRYDWQAKNEDGNIITMLSGAGQSWILTTHAQTGATIFTGAGKGEFKFSEAPK</sequence>